<organism evidence="3 4">
    <name type="scientific">Marinobacterium zhoushanense</name>
    <dbReference type="NCBI Taxonomy" id="1679163"/>
    <lineage>
        <taxon>Bacteria</taxon>
        <taxon>Pseudomonadati</taxon>
        <taxon>Pseudomonadota</taxon>
        <taxon>Gammaproteobacteria</taxon>
        <taxon>Oceanospirillales</taxon>
        <taxon>Oceanospirillaceae</taxon>
        <taxon>Marinobacterium</taxon>
    </lineage>
</organism>
<comment type="similarity">
    <text evidence="1">To bacterial alkanal monooxygenase alpha and beta chains.</text>
</comment>
<dbReference type="Proteomes" id="UP000629025">
    <property type="component" value="Unassembled WGS sequence"/>
</dbReference>
<dbReference type="Gene3D" id="3.20.20.30">
    <property type="entry name" value="Luciferase-like domain"/>
    <property type="match status" value="1"/>
</dbReference>
<dbReference type="PANTHER" id="PTHR30137:SF20">
    <property type="entry name" value="N-ACETYL-S-ALKYLCYSTEINE MONOOXYGENASE"/>
    <property type="match status" value="1"/>
</dbReference>
<dbReference type="InterPro" id="IPR019949">
    <property type="entry name" value="CmoO-like"/>
</dbReference>
<gene>
    <name evidence="3" type="ORF">GCM10011352_31590</name>
</gene>
<dbReference type="NCBIfam" id="TIGR03558">
    <property type="entry name" value="oxido_grp_1"/>
    <property type="match status" value="1"/>
</dbReference>
<reference evidence="4" key="1">
    <citation type="journal article" date="2019" name="Int. J. Syst. Evol. Microbiol.">
        <title>The Global Catalogue of Microorganisms (GCM) 10K type strain sequencing project: providing services to taxonomists for standard genome sequencing and annotation.</title>
        <authorList>
            <consortium name="The Broad Institute Genomics Platform"/>
            <consortium name="The Broad Institute Genome Sequencing Center for Infectious Disease"/>
            <person name="Wu L."/>
            <person name="Ma J."/>
        </authorList>
    </citation>
    <scope>NUCLEOTIDE SEQUENCE [LARGE SCALE GENOMIC DNA]</scope>
    <source>
        <strain evidence="4">CGMCC 1.15341</strain>
    </source>
</reference>
<sequence>MRQSLRIGVVDQSPVYDGRPAEEALRRSVQLAQQCEALGYSRYWVAEHHNTPSYASPAPEILIAAIASQTQEIRVGSGGVMLSHYSPLKVAEAFSSLQALFPDRIDLGVGRAPGGSSLSTHALAYPAPPAGSDLYAERLADLLALVCNDLPDEHQYRGLRAMPGTQTPPTPWVLGSGSGSTSLAASLGTGFVLALFIGTDYRSPDILRAYRRAYRPRGFAEQPSAMLATAVICADSLEEAKFIASTHTYWKVQAYLHGNREGLRSPEEVQSLYRHLSPSDQAYFDETLSTMILGTPEQCREQLEQLSDQYEVDEILAINVTYRFADRLKCYEKLAQAMELTPKQDRFVLTRAS</sequence>
<accession>A0ABQ1KQE3</accession>
<proteinExistence type="predicted"/>
<evidence type="ECO:0000313" key="3">
    <source>
        <dbReference type="EMBL" id="GGC03040.1"/>
    </source>
</evidence>
<dbReference type="RefSeq" id="WP_188750051.1">
    <property type="nucleotide sequence ID" value="NZ_BMIJ01000006.1"/>
</dbReference>
<dbReference type="SUPFAM" id="SSF51679">
    <property type="entry name" value="Bacterial luciferase-like"/>
    <property type="match status" value="1"/>
</dbReference>
<name>A0ABQ1KQE3_9GAMM</name>
<dbReference type="InterPro" id="IPR036661">
    <property type="entry name" value="Luciferase-like_sf"/>
</dbReference>
<evidence type="ECO:0000256" key="1">
    <source>
        <dbReference type="ARBA" id="ARBA00007789"/>
    </source>
</evidence>
<dbReference type="InterPro" id="IPR011251">
    <property type="entry name" value="Luciferase-like_dom"/>
</dbReference>
<dbReference type="InterPro" id="IPR050766">
    <property type="entry name" value="Bact_Lucif_Oxidored"/>
</dbReference>
<keyword evidence="4" id="KW-1185">Reference proteome</keyword>
<comment type="caution">
    <text evidence="3">The sequence shown here is derived from an EMBL/GenBank/DDBJ whole genome shotgun (WGS) entry which is preliminary data.</text>
</comment>
<protein>
    <recommendedName>
        <fullName evidence="2">Luciferase-like domain-containing protein</fullName>
    </recommendedName>
</protein>
<evidence type="ECO:0000313" key="4">
    <source>
        <dbReference type="Proteomes" id="UP000629025"/>
    </source>
</evidence>
<dbReference type="Pfam" id="PF00296">
    <property type="entry name" value="Bac_luciferase"/>
    <property type="match status" value="1"/>
</dbReference>
<evidence type="ECO:0000259" key="2">
    <source>
        <dbReference type="Pfam" id="PF00296"/>
    </source>
</evidence>
<dbReference type="PANTHER" id="PTHR30137">
    <property type="entry name" value="LUCIFERASE-LIKE MONOOXYGENASE"/>
    <property type="match status" value="1"/>
</dbReference>
<feature type="domain" description="Luciferase-like" evidence="2">
    <location>
        <begin position="7"/>
        <end position="307"/>
    </location>
</feature>
<dbReference type="EMBL" id="BMIJ01000006">
    <property type="protein sequence ID" value="GGC03040.1"/>
    <property type="molecule type" value="Genomic_DNA"/>
</dbReference>